<dbReference type="EMBL" id="CP039287">
    <property type="protein sequence ID" value="QCC00722.1"/>
    <property type="molecule type" value="Genomic_DNA"/>
</dbReference>
<dbReference type="InterPro" id="IPR013096">
    <property type="entry name" value="Cupin_2"/>
</dbReference>
<accession>A0AAE5ZDF9</accession>
<organism evidence="2 3">
    <name type="scientific">Cupriavidus necator (strain ATCC 17699 / DSM 428 / KCTC 22496 / NCIMB 10442 / H16 / Stanier 337)</name>
    <name type="common">Ralstonia eutropha</name>
    <dbReference type="NCBI Taxonomy" id="381666"/>
    <lineage>
        <taxon>Bacteria</taxon>
        <taxon>Pseudomonadati</taxon>
        <taxon>Pseudomonadota</taxon>
        <taxon>Betaproteobacteria</taxon>
        <taxon>Burkholderiales</taxon>
        <taxon>Burkholderiaceae</taxon>
        <taxon>Cupriavidus</taxon>
    </lineage>
</organism>
<dbReference type="CDD" id="cd02235">
    <property type="entry name" value="cupin_BLL4011-like"/>
    <property type="match status" value="1"/>
</dbReference>
<dbReference type="AlphaFoldDB" id="A0AAE5ZDF9"/>
<name>A0AAE5ZDF9_CUPNH</name>
<reference evidence="2 3" key="1">
    <citation type="submission" date="2019-04" db="EMBL/GenBank/DDBJ databases">
        <title>Long-read de novo sequencing of Cupriavidus necator H16.</title>
        <authorList>
            <person name="Little G.T."/>
            <person name="Ehsaan M."/>
            <person name="Arenas-Lopez C."/>
            <person name="Jawed K."/>
            <person name="Winzer K."/>
            <person name="Kovacs K."/>
            <person name="Malys N."/>
            <person name="Minton N.P."/>
        </authorList>
    </citation>
    <scope>NUCLEOTIDE SEQUENCE [LARGE SCALE GENOMIC DNA]</scope>
    <source>
        <strain evidence="2 3">H16</strain>
    </source>
</reference>
<evidence type="ECO:0000313" key="2">
    <source>
        <dbReference type="EMBL" id="QCC00722.1"/>
    </source>
</evidence>
<dbReference type="Proteomes" id="UP000296079">
    <property type="component" value="Chromosome 1"/>
</dbReference>
<dbReference type="SUPFAM" id="SSF51182">
    <property type="entry name" value="RmlC-like cupins"/>
    <property type="match status" value="1"/>
</dbReference>
<proteinExistence type="predicted"/>
<feature type="domain" description="Cupin type-2" evidence="1">
    <location>
        <begin position="4"/>
        <end position="68"/>
    </location>
</feature>
<dbReference type="Gene3D" id="2.60.120.10">
    <property type="entry name" value="Jelly Rolls"/>
    <property type="match status" value="1"/>
</dbReference>
<dbReference type="PANTHER" id="PTHR38599">
    <property type="entry name" value="CUPIN DOMAIN PROTEIN (AFU_ORTHOLOGUE AFUA_3G13620)"/>
    <property type="match status" value="1"/>
</dbReference>
<sequence>MQVRVDFDPGAFAPKHSHPGEEIAHVLKGTLEYQLGDQKPVTLKAGDSLFIPAGTPHSARNVGSGEASELASYIVTKGAPLVVPGK</sequence>
<dbReference type="PANTHER" id="PTHR38599:SF1">
    <property type="entry name" value="CUPIN DOMAIN PROTEIN (AFU_ORTHOLOGUE AFUA_3G13620)"/>
    <property type="match status" value="1"/>
</dbReference>
<gene>
    <name evidence="2" type="ORF">E6A55_08840</name>
</gene>
<protein>
    <submittedName>
        <fullName evidence="2">Cupin domain-containing protein</fullName>
    </submittedName>
</protein>
<dbReference type="InterPro" id="IPR011051">
    <property type="entry name" value="RmlC_Cupin_sf"/>
</dbReference>
<evidence type="ECO:0000259" key="1">
    <source>
        <dbReference type="Pfam" id="PF07883"/>
    </source>
</evidence>
<dbReference type="InterPro" id="IPR014710">
    <property type="entry name" value="RmlC-like_jellyroll"/>
</dbReference>
<evidence type="ECO:0000313" key="3">
    <source>
        <dbReference type="Proteomes" id="UP000296079"/>
    </source>
</evidence>
<dbReference type="Pfam" id="PF07883">
    <property type="entry name" value="Cupin_2"/>
    <property type="match status" value="1"/>
</dbReference>